<evidence type="ECO:0000256" key="1">
    <source>
        <dbReference type="SAM" id="MobiDB-lite"/>
    </source>
</evidence>
<organism evidence="2 3">
    <name type="scientific">Rhodoblastus sphagnicola</name>
    <dbReference type="NCBI Taxonomy" id="333368"/>
    <lineage>
        <taxon>Bacteria</taxon>
        <taxon>Pseudomonadati</taxon>
        <taxon>Pseudomonadota</taxon>
        <taxon>Alphaproteobacteria</taxon>
        <taxon>Hyphomicrobiales</taxon>
        <taxon>Rhodoblastaceae</taxon>
        <taxon>Rhodoblastus</taxon>
    </lineage>
</organism>
<sequence>MNAPFFHPAPRFCREAQLTESGVVLGDIVLAPLSRRANGAAELAVEGREPEIFALLSLARGRAIHPNTLHGLHGVAKSLAQGDNVGAVIRLAQIGLPPLRGPRDAEMLKIGATFLAKGVSPWTILQAAGIEGANVQLFKADWDESLHPRDPTGRFATTGASADQNGRENANKPDHRGPWSAAVDAASQWLQAPVPEYDQDTGEQVGTRPRWRAIATSPIVVGAAGAAALLGGEALLAPAVVEEATSSLSMSDILLPNGEPVGYIYILVPSPRPGP</sequence>
<dbReference type="AlphaFoldDB" id="A0A2S6N0H6"/>
<dbReference type="OrthoDB" id="1352659at28211"/>
<comment type="caution">
    <text evidence="2">The sequence shown here is derived from an EMBL/GenBank/DDBJ whole genome shotgun (WGS) entry which is preliminary data.</text>
</comment>
<feature type="region of interest" description="Disordered" evidence="1">
    <location>
        <begin position="146"/>
        <end position="179"/>
    </location>
</feature>
<protein>
    <submittedName>
        <fullName evidence="2">Uncharacterized protein</fullName>
    </submittedName>
</protein>
<gene>
    <name evidence="2" type="ORF">CCR94_18805</name>
</gene>
<reference evidence="2 3" key="1">
    <citation type="journal article" date="2018" name="Arch. Microbiol.">
        <title>New insights into the metabolic potential of the phototrophic purple bacterium Rhodopila globiformis DSM 161(T) from its draft genome sequence and evidence for a vanadium-dependent nitrogenase.</title>
        <authorList>
            <person name="Imhoff J.F."/>
            <person name="Rahn T."/>
            <person name="Kunzel S."/>
            <person name="Neulinger S.C."/>
        </authorList>
    </citation>
    <scope>NUCLEOTIDE SEQUENCE [LARGE SCALE GENOMIC DNA]</scope>
    <source>
        <strain evidence="2 3">DSM 16996</strain>
    </source>
</reference>
<name>A0A2S6N0H6_9HYPH</name>
<feature type="compositionally biased region" description="Basic and acidic residues" evidence="1">
    <location>
        <begin position="165"/>
        <end position="177"/>
    </location>
</feature>
<dbReference type="RefSeq" id="WP_104509369.1">
    <property type="nucleotide sequence ID" value="NZ_JACIGC010000007.1"/>
</dbReference>
<proteinExistence type="predicted"/>
<evidence type="ECO:0000313" key="3">
    <source>
        <dbReference type="Proteomes" id="UP000239089"/>
    </source>
</evidence>
<keyword evidence="3" id="KW-1185">Reference proteome</keyword>
<dbReference type="EMBL" id="NHSJ01000116">
    <property type="protein sequence ID" value="PPQ28098.1"/>
    <property type="molecule type" value="Genomic_DNA"/>
</dbReference>
<evidence type="ECO:0000313" key="2">
    <source>
        <dbReference type="EMBL" id="PPQ28098.1"/>
    </source>
</evidence>
<dbReference type="Proteomes" id="UP000239089">
    <property type="component" value="Unassembled WGS sequence"/>
</dbReference>
<accession>A0A2S6N0H6</accession>